<evidence type="ECO:0000259" key="4">
    <source>
        <dbReference type="Pfam" id="PF00535"/>
    </source>
</evidence>
<dbReference type="AlphaFoldDB" id="A0A9X9C678"/>
<dbReference type="SUPFAM" id="SSF53448">
    <property type="entry name" value="Nucleotide-diphospho-sugar transferases"/>
    <property type="match status" value="1"/>
</dbReference>
<dbReference type="InterPro" id="IPR050834">
    <property type="entry name" value="Glycosyltransf_2"/>
</dbReference>
<evidence type="ECO:0000313" key="6">
    <source>
        <dbReference type="Proteomes" id="UP000321307"/>
    </source>
</evidence>
<dbReference type="PANTHER" id="PTHR43685:SF5">
    <property type="entry name" value="GLYCOSYLTRANSFERASE EPSE-RELATED"/>
    <property type="match status" value="1"/>
</dbReference>
<dbReference type="RefSeq" id="WP_147837824.1">
    <property type="nucleotide sequence ID" value="NZ_JAQSPV010000002.1"/>
</dbReference>
<name>A0A9X9C678_9GAMM</name>
<evidence type="ECO:0000256" key="3">
    <source>
        <dbReference type="ARBA" id="ARBA00022679"/>
    </source>
</evidence>
<keyword evidence="3" id="KW-0808">Transferase</keyword>
<accession>A0A9X9C678</accession>
<evidence type="ECO:0000256" key="2">
    <source>
        <dbReference type="ARBA" id="ARBA00022676"/>
    </source>
</evidence>
<gene>
    <name evidence="5" type="ORF">FOT63_01715</name>
</gene>
<reference evidence="5 6" key="1">
    <citation type="submission" date="2019-07" db="EMBL/GenBank/DDBJ databases">
        <title>Serratia strains were isolated from fresh produce.</title>
        <authorList>
            <person name="Cho G.-S."/>
            <person name="Stein M."/>
            <person name="Lee W."/>
            <person name="Suh S.H."/>
            <person name="Franz C.M.A.P."/>
        </authorList>
    </citation>
    <scope>NUCLEOTIDE SEQUENCE [LARGE SCALE GENOMIC DNA]</scope>
    <source>
        <strain evidence="5 6">S17</strain>
    </source>
</reference>
<sequence length="308" mass="34545">MSKNVDTVAILLGTRNGAEYLSEQLDSFRKQTYKNWSLWASDDGSTDQTREIIGDFIASPEINGSLLYGPQQGFCANFMSLVANPEIQAAYYAFSDQDDVWLEDKLARAVDWLQTLDEAIPAVYCSRTRLTDNTGKVTGFSPDYRKAPGFGNSLLQNIASGNTMVFNHRARELLMKAQGAPIVAHDWSLYQIVAACGGQVFYDRQPTVLYRQHVGNVIGNSMAPFQRLRNFMAAYGGRAAQWNDRNRRVLSCVSEDFTAQAKQSLASFGAIRNNSLLNRLRLMRRAGVYHQQWIGTLSTLIYVLLNKI</sequence>
<organism evidence="5 6">
    <name type="scientific">Serratia ureilytica</name>
    <dbReference type="NCBI Taxonomy" id="300181"/>
    <lineage>
        <taxon>Bacteria</taxon>
        <taxon>Pseudomonadati</taxon>
        <taxon>Pseudomonadota</taxon>
        <taxon>Gammaproteobacteria</taxon>
        <taxon>Enterobacterales</taxon>
        <taxon>Yersiniaceae</taxon>
        <taxon>Serratia</taxon>
    </lineage>
</organism>
<dbReference type="GO" id="GO:0016757">
    <property type="term" value="F:glycosyltransferase activity"/>
    <property type="evidence" value="ECO:0007669"/>
    <property type="project" value="UniProtKB-KW"/>
</dbReference>
<dbReference type="CDD" id="cd04196">
    <property type="entry name" value="GT_2_like_d"/>
    <property type="match status" value="1"/>
</dbReference>
<dbReference type="Proteomes" id="UP000321307">
    <property type="component" value="Unassembled WGS sequence"/>
</dbReference>
<dbReference type="Gene3D" id="3.90.550.10">
    <property type="entry name" value="Spore Coat Polysaccharide Biosynthesis Protein SpsA, Chain A"/>
    <property type="match status" value="1"/>
</dbReference>
<protein>
    <submittedName>
        <fullName evidence="5">Glycosyltransferase family 2 protein</fullName>
    </submittedName>
</protein>
<feature type="domain" description="Glycosyltransferase 2-like" evidence="4">
    <location>
        <begin position="13"/>
        <end position="129"/>
    </location>
</feature>
<keyword evidence="2" id="KW-0328">Glycosyltransferase</keyword>
<dbReference type="Pfam" id="PF00535">
    <property type="entry name" value="Glycos_transf_2"/>
    <property type="match status" value="1"/>
</dbReference>
<comment type="caution">
    <text evidence="5">The sequence shown here is derived from an EMBL/GenBank/DDBJ whole genome shotgun (WGS) entry which is preliminary data.</text>
</comment>
<evidence type="ECO:0000313" key="5">
    <source>
        <dbReference type="EMBL" id="TXE32801.1"/>
    </source>
</evidence>
<dbReference type="InterPro" id="IPR001173">
    <property type="entry name" value="Glyco_trans_2-like"/>
</dbReference>
<dbReference type="EMBL" id="VOUP01000001">
    <property type="protein sequence ID" value="TXE32801.1"/>
    <property type="molecule type" value="Genomic_DNA"/>
</dbReference>
<dbReference type="InterPro" id="IPR029044">
    <property type="entry name" value="Nucleotide-diphossugar_trans"/>
</dbReference>
<evidence type="ECO:0000256" key="1">
    <source>
        <dbReference type="ARBA" id="ARBA00006739"/>
    </source>
</evidence>
<proteinExistence type="inferred from homology"/>
<comment type="similarity">
    <text evidence="1">Belongs to the glycosyltransferase 2 family.</text>
</comment>
<dbReference type="PANTHER" id="PTHR43685">
    <property type="entry name" value="GLYCOSYLTRANSFERASE"/>
    <property type="match status" value="1"/>
</dbReference>